<dbReference type="EC" id="1.6.2.2" evidence="2"/>
<dbReference type="InterPro" id="IPR008333">
    <property type="entry name" value="Cbr1-like_FAD-bd_dom"/>
</dbReference>
<dbReference type="FunFam" id="3.40.50.80:FF:000021">
    <property type="entry name" value="Cytochrome b5 reductase 4"/>
    <property type="match status" value="1"/>
</dbReference>
<evidence type="ECO:0000259" key="14">
    <source>
        <dbReference type="PROSITE" id="PS51203"/>
    </source>
</evidence>
<dbReference type="FunFam" id="3.10.120.10:FF:000001">
    <property type="entry name" value="Cytochrome b5 reductase 4"/>
    <property type="match status" value="1"/>
</dbReference>
<dbReference type="SUPFAM" id="SSF55856">
    <property type="entry name" value="Cytochrome b5-like heme/steroid binding domain"/>
    <property type="match status" value="1"/>
</dbReference>
<dbReference type="Pfam" id="PF00175">
    <property type="entry name" value="NAD_binding_1"/>
    <property type="match status" value="1"/>
</dbReference>
<feature type="domain" description="FAD-binding FR-type" evidence="15">
    <location>
        <begin position="281"/>
        <end position="396"/>
    </location>
</feature>
<dbReference type="PROSITE" id="PS50255">
    <property type="entry name" value="CYTOCHROME_B5_2"/>
    <property type="match status" value="1"/>
</dbReference>
<dbReference type="PRINTS" id="PR00406">
    <property type="entry name" value="CYTB5RDTASE"/>
</dbReference>
<dbReference type="Gene3D" id="2.40.30.10">
    <property type="entry name" value="Translation factors"/>
    <property type="match status" value="1"/>
</dbReference>
<dbReference type="Gene3D" id="3.40.50.80">
    <property type="entry name" value="Nucleotide-binding domain of ferredoxin-NADP reductase (FNR) module"/>
    <property type="match status" value="1"/>
</dbReference>
<dbReference type="PROSITE" id="PS51384">
    <property type="entry name" value="FAD_FR"/>
    <property type="match status" value="1"/>
</dbReference>
<feature type="region of interest" description="Disordered" evidence="12">
    <location>
        <begin position="1"/>
        <end position="39"/>
    </location>
</feature>
<sequence>MDKSVDKQQAVKNMVPQFPAADSQQRSSSSSASSGGRNKVALKECRSLMDWIRLSRSGEDLTGIGGKVIDVTPEELRKHNTENDAWMAIRGKVYNVTPYMEYHPGGIAELMRGVGKDGTQLFDEIHRWVNVNSMLEKCYIGQLKSEQFFEKKNFSSRLNFPTPVLPPVFKEPPATTKQPSSDWFQSETSVTVVLYTHCTSMKSEYVIVDRDDNDLQIFTFIKPKMFKMHINLTEEITSTDKVTVMQSGAVQIVLKKENPLIHWPSLGETLEQNFTKTHPETLSRDCIIDTVKQLTHDTKLFRISLPEGCLMTVPIGFHLRVYHTISDMELYRQYTLVLPSMQAEDQDMASDQGHFLYLMIKIYEQGALTSWINTLKSGSSIKLSLFEGNFDETRLEKCSHLILFAAGTGITPMIRLIYYALNDPKKNIRCVNLIFFNKTQEDIIWREEFNKLTNQDERFQVKYVLSQPDSQWSGPVGHLDEELANQHIPPFTSLVDQNMLICACGPSPFTANTMRLARLQGYGDQHIHPFLG</sequence>
<dbReference type="Pfam" id="PF00970">
    <property type="entry name" value="FAD_binding_6"/>
    <property type="match status" value="1"/>
</dbReference>
<dbReference type="InterPro" id="IPR017927">
    <property type="entry name" value="FAD-bd_FR_type"/>
</dbReference>
<dbReference type="Pfam" id="PF00173">
    <property type="entry name" value="Cyt-b5"/>
    <property type="match status" value="1"/>
</dbReference>
<evidence type="ECO:0000256" key="2">
    <source>
        <dbReference type="ARBA" id="ARBA00012011"/>
    </source>
</evidence>
<keyword evidence="5" id="KW-0479">Metal-binding</keyword>
<dbReference type="SUPFAM" id="SSF63380">
    <property type="entry name" value="Riboflavin synthase domain-like"/>
    <property type="match status" value="1"/>
</dbReference>
<comment type="similarity">
    <text evidence="1">Belongs to the flavoprotein pyridine nucleotide cytochrome reductase family.</text>
</comment>
<dbReference type="SUPFAM" id="SSF52343">
    <property type="entry name" value="Ferredoxin reductase-like, C-terminal NADP-linked domain"/>
    <property type="match status" value="1"/>
</dbReference>
<evidence type="ECO:0000256" key="4">
    <source>
        <dbReference type="ARBA" id="ARBA00022617"/>
    </source>
</evidence>
<dbReference type="RefSeq" id="XP_029648308.1">
    <property type="nucleotide sequence ID" value="XM_029792448.2"/>
</dbReference>
<evidence type="ECO:0000259" key="13">
    <source>
        <dbReference type="PROSITE" id="PS50255"/>
    </source>
</evidence>
<keyword evidence="4" id="KW-0349">Heme</keyword>
<dbReference type="PRINTS" id="PR00363">
    <property type="entry name" value="CYTOCHROMEB5"/>
</dbReference>
<evidence type="ECO:0000256" key="1">
    <source>
        <dbReference type="ARBA" id="ARBA00006105"/>
    </source>
</evidence>
<dbReference type="InterPro" id="IPR018506">
    <property type="entry name" value="Cyt_B5_heme-BS"/>
</dbReference>
<evidence type="ECO:0000256" key="9">
    <source>
        <dbReference type="ARBA" id="ARBA00030883"/>
    </source>
</evidence>
<accession>A0A6P7TEB0</accession>
<keyword evidence="6" id="KW-0560">Oxidoreductase</keyword>
<evidence type="ECO:0000256" key="6">
    <source>
        <dbReference type="ARBA" id="ARBA00023002"/>
    </source>
</evidence>
<dbReference type="KEGG" id="osn:115222279"/>
<comment type="catalytic activity">
    <reaction evidence="11">
        <text>2 Fe(III)-[cytochrome b5] + NADH = 2 Fe(II)-[cytochrome b5] + NAD(+) + H(+)</text>
        <dbReference type="Rhea" id="RHEA:46680"/>
        <dbReference type="Rhea" id="RHEA-COMP:10438"/>
        <dbReference type="Rhea" id="RHEA-COMP:10439"/>
        <dbReference type="ChEBI" id="CHEBI:15378"/>
        <dbReference type="ChEBI" id="CHEBI:29033"/>
        <dbReference type="ChEBI" id="CHEBI:29034"/>
        <dbReference type="ChEBI" id="CHEBI:57540"/>
        <dbReference type="ChEBI" id="CHEBI:57945"/>
        <dbReference type="EC" id="1.6.2.2"/>
    </reaction>
</comment>
<organism evidence="16 17">
    <name type="scientific">Octopus sinensis</name>
    <name type="common">East Asian common octopus</name>
    <dbReference type="NCBI Taxonomy" id="2607531"/>
    <lineage>
        <taxon>Eukaryota</taxon>
        <taxon>Metazoa</taxon>
        <taxon>Spiralia</taxon>
        <taxon>Lophotrochozoa</taxon>
        <taxon>Mollusca</taxon>
        <taxon>Cephalopoda</taxon>
        <taxon>Coleoidea</taxon>
        <taxon>Octopodiformes</taxon>
        <taxon>Octopoda</taxon>
        <taxon>Incirrata</taxon>
        <taxon>Octopodidae</taxon>
        <taxon>Octopus</taxon>
    </lineage>
</organism>
<dbReference type="PROSITE" id="PS51203">
    <property type="entry name" value="CS"/>
    <property type="match status" value="1"/>
</dbReference>
<evidence type="ECO:0000313" key="16">
    <source>
        <dbReference type="Proteomes" id="UP000515154"/>
    </source>
</evidence>
<dbReference type="GO" id="GO:0090524">
    <property type="term" value="F:cytochrome-b5 reductase activity, acting on NADH"/>
    <property type="evidence" value="ECO:0007669"/>
    <property type="project" value="UniProtKB-EC"/>
</dbReference>
<dbReference type="Proteomes" id="UP000515154">
    <property type="component" value="Linkage group LG19"/>
</dbReference>
<evidence type="ECO:0000256" key="5">
    <source>
        <dbReference type="ARBA" id="ARBA00022723"/>
    </source>
</evidence>
<evidence type="ECO:0000256" key="12">
    <source>
        <dbReference type="SAM" id="MobiDB-lite"/>
    </source>
</evidence>
<dbReference type="InterPro" id="IPR051872">
    <property type="entry name" value="Cytochrome_b5/Flavoprotein_Rdt"/>
</dbReference>
<keyword evidence="16" id="KW-1185">Reference proteome</keyword>
<keyword evidence="8" id="KW-0520">NAD</keyword>
<dbReference type="RefSeq" id="XP_029648307.1">
    <property type="nucleotide sequence ID" value="XM_029792447.2"/>
</dbReference>
<dbReference type="GO" id="GO:0005737">
    <property type="term" value="C:cytoplasm"/>
    <property type="evidence" value="ECO:0007669"/>
    <property type="project" value="TreeGrafter"/>
</dbReference>
<dbReference type="AlphaFoldDB" id="A0A6P7TEB0"/>
<evidence type="ECO:0000313" key="17">
    <source>
        <dbReference type="RefSeq" id="XP_029648307.1"/>
    </source>
</evidence>
<feature type="domain" description="Cytochrome b5 heme-binding" evidence="13">
    <location>
        <begin position="71"/>
        <end position="144"/>
    </location>
</feature>
<feature type="domain" description="CS" evidence="14">
    <location>
        <begin position="176"/>
        <end position="267"/>
    </location>
</feature>
<evidence type="ECO:0000256" key="3">
    <source>
        <dbReference type="ARBA" id="ARBA00022339"/>
    </source>
</evidence>
<gene>
    <name evidence="17 18" type="primary">LOC115222279</name>
</gene>
<evidence type="ECO:0000256" key="7">
    <source>
        <dbReference type="ARBA" id="ARBA00023004"/>
    </source>
</evidence>
<dbReference type="InterPro" id="IPR036400">
    <property type="entry name" value="Cyt_B5-like_heme/steroid_sf"/>
</dbReference>
<dbReference type="GO" id="GO:0020037">
    <property type="term" value="F:heme binding"/>
    <property type="evidence" value="ECO:0007669"/>
    <property type="project" value="InterPro"/>
</dbReference>
<evidence type="ECO:0000256" key="11">
    <source>
        <dbReference type="ARBA" id="ARBA00047682"/>
    </source>
</evidence>
<dbReference type="PANTHER" id="PTHR46237:SF1">
    <property type="entry name" value="CYTOCHROME B5 REDUCTASE 4"/>
    <property type="match status" value="1"/>
</dbReference>
<dbReference type="PROSITE" id="PS00191">
    <property type="entry name" value="CYTOCHROME_B5_1"/>
    <property type="match status" value="1"/>
</dbReference>
<dbReference type="InterPro" id="IPR007052">
    <property type="entry name" value="CS_dom"/>
</dbReference>
<dbReference type="InterPro" id="IPR017938">
    <property type="entry name" value="Riboflavin_synthase-like_b-brl"/>
</dbReference>
<dbReference type="SMART" id="SM01117">
    <property type="entry name" value="Cyt-b5"/>
    <property type="match status" value="1"/>
</dbReference>
<dbReference type="InterPro" id="IPR001433">
    <property type="entry name" value="OxRdtase_FAD/NAD-bd"/>
</dbReference>
<dbReference type="Gene3D" id="3.10.120.10">
    <property type="entry name" value="Cytochrome b5-like heme/steroid binding domain"/>
    <property type="match status" value="1"/>
</dbReference>
<dbReference type="SUPFAM" id="SSF49764">
    <property type="entry name" value="HSP20-like chaperones"/>
    <property type="match status" value="1"/>
</dbReference>
<feature type="compositionally biased region" description="Low complexity" evidence="12">
    <location>
        <begin position="23"/>
        <end position="37"/>
    </location>
</feature>
<dbReference type="CDD" id="cd06183">
    <property type="entry name" value="cyt_b5_reduct_like"/>
    <property type="match status" value="1"/>
</dbReference>
<reference evidence="17 18" key="1">
    <citation type="submission" date="2025-08" db="UniProtKB">
        <authorList>
            <consortium name="RefSeq"/>
        </authorList>
    </citation>
    <scope>IDENTIFICATION</scope>
</reference>
<proteinExistence type="inferred from homology"/>
<keyword evidence="7" id="KW-0408">Iron</keyword>
<evidence type="ECO:0000259" key="15">
    <source>
        <dbReference type="PROSITE" id="PS51384"/>
    </source>
</evidence>
<dbReference type="Gene3D" id="2.60.40.790">
    <property type="match status" value="1"/>
</dbReference>
<dbReference type="InterPro" id="IPR039261">
    <property type="entry name" value="FNR_nucleotide-bd"/>
</dbReference>
<dbReference type="InterPro" id="IPR008978">
    <property type="entry name" value="HSP20-like_chaperone"/>
</dbReference>
<evidence type="ECO:0000256" key="10">
    <source>
        <dbReference type="ARBA" id="ARBA00031842"/>
    </source>
</evidence>
<protein>
    <recommendedName>
        <fullName evidence="3">Cytochrome b5 reductase 4</fullName>
        <ecNumber evidence="2">1.6.2.2</ecNumber>
    </recommendedName>
    <alternativeName>
        <fullName evidence="10">Flavohemoprotein b5/b5R</fullName>
    </alternativeName>
    <alternativeName>
        <fullName evidence="9">cb5/cb5R</fullName>
    </alternativeName>
</protein>
<name>A0A6P7TEB0_9MOLL</name>
<evidence type="ECO:0000313" key="18">
    <source>
        <dbReference type="RefSeq" id="XP_029648308.1"/>
    </source>
</evidence>
<dbReference type="PANTHER" id="PTHR46237">
    <property type="entry name" value="CYTOCHROME B5 REDUCTASE 4 FAMILY MEMBER"/>
    <property type="match status" value="1"/>
</dbReference>
<dbReference type="InterPro" id="IPR001199">
    <property type="entry name" value="Cyt_B5-like_heme/steroid-bd"/>
</dbReference>
<dbReference type="GO" id="GO:0046872">
    <property type="term" value="F:metal ion binding"/>
    <property type="evidence" value="ECO:0007669"/>
    <property type="project" value="UniProtKB-KW"/>
</dbReference>
<evidence type="ECO:0000256" key="8">
    <source>
        <dbReference type="ARBA" id="ARBA00023027"/>
    </source>
</evidence>